<gene>
    <name evidence="1" type="ORF">LARSCL_LOCUS6222</name>
</gene>
<dbReference type="Proteomes" id="UP001497382">
    <property type="component" value="Unassembled WGS sequence"/>
</dbReference>
<organism evidence="1 2">
    <name type="scientific">Larinioides sclopetarius</name>
    <dbReference type="NCBI Taxonomy" id="280406"/>
    <lineage>
        <taxon>Eukaryota</taxon>
        <taxon>Metazoa</taxon>
        <taxon>Ecdysozoa</taxon>
        <taxon>Arthropoda</taxon>
        <taxon>Chelicerata</taxon>
        <taxon>Arachnida</taxon>
        <taxon>Araneae</taxon>
        <taxon>Araneomorphae</taxon>
        <taxon>Entelegynae</taxon>
        <taxon>Araneoidea</taxon>
        <taxon>Araneidae</taxon>
        <taxon>Larinioides</taxon>
    </lineage>
</organism>
<protein>
    <submittedName>
        <fullName evidence="1">Uncharacterized protein</fullName>
    </submittedName>
</protein>
<comment type="caution">
    <text evidence="1">The sequence shown here is derived from an EMBL/GenBank/DDBJ whole genome shotgun (WGS) entry which is preliminary data.</text>
</comment>
<dbReference type="EMBL" id="CAXIEN010000058">
    <property type="protein sequence ID" value="CAL1272165.1"/>
    <property type="molecule type" value="Genomic_DNA"/>
</dbReference>
<proteinExistence type="predicted"/>
<evidence type="ECO:0000313" key="2">
    <source>
        <dbReference type="Proteomes" id="UP001497382"/>
    </source>
</evidence>
<dbReference type="AlphaFoldDB" id="A0AAV1ZKZ2"/>
<name>A0AAV1ZKZ2_9ARAC</name>
<accession>A0AAV1ZKZ2</accession>
<sequence length="34" mass="4192">MLCNIGFNFTTYTHRINQRQILEHYELSRHQDIV</sequence>
<keyword evidence="2" id="KW-1185">Reference proteome</keyword>
<evidence type="ECO:0000313" key="1">
    <source>
        <dbReference type="EMBL" id="CAL1272165.1"/>
    </source>
</evidence>
<reference evidence="1 2" key="1">
    <citation type="submission" date="2024-04" db="EMBL/GenBank/DDBJ databases">
        <authorList>
            <person name="Rising A."/>
            <person name="Reimegard J."/>
            <person name="Sonavane S."/>
            <person name="Akerstrom W."/>
            <person name="Nylinder S."/>
            <person name="Hedman E."/>
            <person name="Kallberg Y."/>
        </authorList>
    </citation>
    <scope>NUCLEOTIDE SEQUENCE [LARGE SCALE GENOMIC DNA]</scope>
</reference>